<accession>A0ABD1ECJ0</accession>
<sequence length="384" mass="44843">MYTGIIKILKISNGIRNAFPLVRPLKGKVLYEGLQTLICKVVPEKELEANSNAENFTEVLPTEVLYNIFSYLDLRSLSRCAQVNKKWNSIASDLHFYQKVDLKMYWNKFNIDTLGKLKEKLQIVRKLDMTSCNDFTLIRASEYHDNLTSIVEKAKNTLTHLCLNHTNCVSEVTMQQIFKCSNLEELRLRNIRLDWLHNGWSKSCKELMSLKTLDIRLSTLNLFDDCNNLGNVELIIKTVVNYNPKLKSWTSSRTFHFKDNSQAYEEFAKLTNLEYLDLTFCQPRPYGSSWLKCIAMHCKKLKRLELGCWKQLTDEDLIPVLTQCKELSHLYIPCTPNISSWALSMACKNLPNLRHICVWCEKITKEMVEDWAANYKHVNIYRMQ</sequence>
<dbReference type="Pfam" id="PF12937">
    <property type="entry name" value="F-box-like"/>
    <property type="match status" value="1"/>
</dbReference>
<dbReference type="Gene3D" id="1.20.1280.50">
    <property type="match status" value="1"/>
</dbReference>
<dbReference type="AlphaFoldDB" id="A0ABD1ECJ0"/>
<dbReference type="EMBL" id="JBDJPC010000008">
    <property type="protein sequence ID" value="KAL1492366.1"/>
    <property type="molecule type" value="Genomic_DNA"/>
</dbReference>
<proteinExistence type="predicted"/>
<evidence type="ECO:0000313" key="3">
    <source>
        <dbReference type="Proteomes" id="UP001566132"/>
    </source>
</evidence>
<dbReference type="InterPro" id="IPR001810">
    <property type="entry name" value="F-box_dom"/>
</dbReference>
<dbReference type="SUPFAM" id="SSF52047">
    <property type="entry name" value="RNI-like"/>
    <property type="match status" value="1"/>
</dbReference>
<dbReference type="Gene3D" id="3.80.10.10">
    <property type="entry name" value="Ribonuclease Inhibitor"/>
    <property type="match status" value="1"/>
</dbReference>
<feature type="domain" description="F-box" evidence="1">
    <location>
        <begin position="54"/>
        <end position="100"/>
    </location>
</feature>
<reference evidence="2 3" key="1">
    <citation type="submission" date="2024-05" db="EMBL/GenBank/DDBJ databases">
        <title>Genetic variation in Jamaican populations of the coffee berry borer (Hypothenemus hampei).</title>
        <authorList>
            <person name="Errbii M."/>
            <person name="Myrie A."/>
        </authorList>
    </citation>
    <scope>NUCLEOTIDE SEQUENCE [LARGE SCALE GENOMIC DNA]</scope>
    <source>
        <strain evidence="2">JA-Hopewell-2020-01-JO</strain>
        <tissue evidence="2">Whole body</tissue>
    </source>
</reference>
<dbReference type="SMART" id="SM00256">
    <property type="entry name" value="FBOX"/>
    <property type="match status" value="1"/>
</dbReference>
<evidence type="ECO:0000313" key="2">
    <source>
        <dbReference type="EMBL" id="KAL1492366.1"/>
    </source>
</evidence>
<dbReference type="SUPFAM" id="SSF81383">
    <property type="entry name" value="F-box domain"/>
    <property type="match status" value="1"/>
</dbReference>
<dbReference type="InterPro" id="IPR032675">
    <property type="entry name" value="LRR_dom_sf"/>
</dbReference>
<name>A0ABD1ECJ0_HYPHA</name>
<dbReference type="PROSITE" id="PS50181">
    <property type="entry name" value="FBOX"/>
    <property type="match status" value="1"/>
</dbReference>
<dbReference type="PANTHER" id="PTHR16134">
    <property type="entry name" value="F-BOX/TPR REPEAT PROTEIN POF3"/>
    <property type="match status" value="1"/>
</dbReference>
<protein>
    <recommendedName>
        <fullName evidence="1">F-box domain-containing protein</fullName>
    </recommendedName>
</protein>
<dbReference type="Proteomes" id="UP001566132">
    <property type="component" value="Unassembled WGS sequence"/>
</dbReference>
<gene>
    <name evidence="2" type="ORF">ABEB36_010624</name>
</gene>
<dbReference type="InterPro" id="IPR036047">
    <property type="entry name" value="F-box-like_dom_sf"/>
</dbReference>
<evidence type="ECO:0000259" key="1">
    <source>
        <dbReference type="PROSITE" id="PS50181"/>
    </source>
</evidence>
<dbReference type="PANTHER" id="PTHR16134:SF119">
    <property type="entry name" value="AT02038P-RELATED"/>
    <property type="match status" value="1"/>
</dbReference>
<organism evidence="2 3">
    <name type="scientific">Hypothenemus hampei</name>
    <name type="common">Coffee berry borer</name>
    <dbReference type="NCBI Taxonomy" id="57062"/>
    <lineage>
        <taxon>Eukaryota</taxon>
        <taxon>Metazoa</taxon>
        <taxon>Ecdysozoa</taxon>
        <taxon>Arthropoda</taxon>
        <taxon>Hexapoda</taxon>
        <taxon>Insecta</taxon>
        <taxon>Pterygota</taxon>
        <taxon>Neoptera</taxon>
        <taxon>Endopterygota</taxon>
        <taxon>Coleoptera</taxon>
        <taxon>Polyphaga</taxon>
        <taxon>Cucujiformia</taxon>
        <taxon>Curculionidae</taxon>
        <taxon>Scolytinae</taxon>
        <taxon>Hypothenemus</taxon>
    </lineage>
</organism>
<keyword evidence="3" id="KW-1185">Reference proteome</keyword>
<comment type="caution">
    <text evidence="2">The sequence shown here is derived from an EMBL/GenBank/DDBJ whole genome shotgun (WGS) entry which is preliminary data.</text>
</comment>